<keyword evidence="2" id="KW-0472">Membrane</keyword>
<organism evidence="3 4">
    <name type="scientific">Streptomyces eurocidicus</name>
    <name type="common">Streptoverticillium eurocidicus</name>
    <dbReference type="NCBI Taxonomy" id="66423"/>
    <lineage>
        <taxon>Bacteria</taxon>
        <taxon>Bacillati</taxon>
        <taxon>Actinomycetota</taxon>
        <taxon>Actinomycetes</taxon>
        <taxon>Kitasatosporales</taxon>
        <taxon>Streptomycetaceae</taxon>
        <taxon>Streptomyces</taxon>
    </lineage>
</organism>
<evidence type="ECO:0000256" key="2">
    <source>
        <dbReference type="SAM" id="Phobius"/>
    </source>
</evidence>
<feature type="compositionally biased region" description="Basic and acidic residues" evidence="1">
    <location>
        <begin position="92"/>
        <end position="106"/>
    </location>
</feature>
<feature type="compositionally biased region" description="Gly residues" evidence="1">
    <location>
        <begin position="158"/>
        <end position="179"/>
    </location>
</feature>
<feature type="transmembrane region" description="Helical" evidence="2">
    <location>
        <begin position="202"/>
        <end position="221"/>
    </location>
</feature>
<evidence type="ECO:0000313" key="4">
    <source>
        <dbReference type="Proteomes" id="UP000235945"/>
    </source>
</evidence>
<name>A0A2N8NYB1_STREU</name>
<comment type="caution">
    <text evidence="3">The sequence shown here is derived from an EMBL/GenBank/DDBJ whole genome shotgun (WGS) entry which is preliminary data.</text>
</comment>
<protein>
    <submittedName>
        <fullName evidence="3">Uncharacterized protein</fullName>
    </submittedName>
</protein>
<dbReference type="Proteomes" id="UP000235945">
    <property type="component" value="Unassembled WGS sequence"/>
</dbReference>
<keyword evidence="4" id="KW-1185">Reference proteome</keyword>
<gene>
    <name evidence="3" type="ORF">AF335_13230</name>
</gene>
<feature type="compositionally biased region" description="Low complexity" evidence="1">
    <location>
        <begin position="109"/>
        <end position="120"/>
    </location>
</feature>
<keyword evidence="2" id="KW-1133">Transmembrane helix</keyword>
<proteinExistence type="predicted"/>
<accession>A0A2N8NYB1</accession>
<feature type="region of interest" description="Disordered" evidence="1">
    <location>
        <begin position="67"/>
        <end position="195"/>
    </location>
</feature>
<keyword evidence="2" id="KW-0812">Transmembrane</keyword>
<feature type="compositionally biased region" description="Basic and acidic residues" evidence="1">
    <location>
        <begin position="184"/>
        <end position="195"/>
    </location>
</feature>
<reference evidence="4" key="1">
    <citation type="submission" date="2015-07" db="EMBL/GenBank/DDBJ databases">
        <authorList>
            <person name="Graham D.E."/>
            <person name="Giannone R.J."/>
            <person name="Gulvik C.A."/>
            <person name="Hettich R.L."/>
            <person name="Klingeman D.M."/>
            <person name="Mahan K.M."/>
            <person name="Parry R.J."/>
            <person name="Spain J.C."/>
        </authorList>
    </citation>
    <scope>NUCLEOTIDE SEQUENCE [LARGE SCALE GENOMIC DNA]</scope>
    <source>
        <strain evidence="4">ATCC 27428</strain>
    </source>
</reference>
<dbReference type="AlphaFoldDB" id="A0A2N8NYB1"/>
<dbReference type="EMBL" id="LGUI01000003">
    <property type="protein sequence ID" value="PNE33767.1"/>
    <property type="molecule type" value="Genomic_DNA"/>
</dbReference>
<feature type="compositionally biased region" description="Pro residues" evidence="1">
    <location>
        <begin position="121"/>
        <end position="137"/>
    </location>
</feature>
<evidence type="ECO:0000313" key="3">
    <source>
        <dbReference type="EMBL" id="PNE33767.1"/>
    </source>
</evidence>
<evidence type="ECO:0000256" key="1">
    <source>
        <dbReference type="SAM" id="MobiDB-lite"/>
    </source>
</evidence>
<sequence length="227" mass="22550">MTPRPPRGAPVHPVGRARVPCRTARARLGCVDRGPRAISPARRALSLAGPALAAAAVLAAPAFHQAQRPDDPLAARASSVPSPDRSQEPPGDDDRLAGSHAGEGRSHPGRAAESGSGSPSAPGPGPDRPSSPGAPPPDDPEAGRAPGQAHPPTDPGGNTPGGGSGPGGTGGTGGPGGTDGEATAARHRDDEALDDGDRVMRVLPLGTGMTLTGLGLGYFALRLRRAR</sequence>